<reference evidence="4" key="1">
    <citation type="submission" date="2018-11" db="EMBL/GenBank/DDBJ databases">
        <authorList>
            <person name="Alioto T."/>
            <person name="Alioto T."/>
        </authorList>
    </citation>
    <scope>NUCLEOTIDE SEQUENCE</scope>
</reference>
<comment type="caution">
    <text evidence="4">The sequence shown here is derived from an EMBL/GenBank/DDBJ whole genome shotgun (WGS) entry which is preliminary data.</text>
</comment>
<keyword evidence="5" id="KW-1185">Reference proteome</keyword>
<dbReference type="PROSITE" id="PS50119">
    <property type="entry name" value="ZF_BBOX"/>
    <property type="match status" value="1"/>
</dbReference>
<gene>
    <name evidence="4" type="ORF">MGAL_10B066221</name>
</gene>
<feature type="domain" description="B box-type" evidence="3">
    <location>
        <begin position="13"/>
        <end position="42"/>
    </location>
</feature>
<dbReference type="SUPFAM" id="SSF63829">
    <property type="entry name" value="Calcium-dependent phosphotriesterase"/>
    <property type="match status" value="1"/>
</dbReference>
<keyword evidence="1" id="KW-0862">Zinc</keyword>
<dbReference type="InterPro" id="IPR000315">
    <property type="entry name" value="Znf_B-box"/>
</dbReference>
<dbReference type="Proteomes" id="UP000596742">
    <property type="component" value="Unassembled WGS sequence"/>
</dbReference>
<name>A0A8B6F2Q4_MYTGA</name>
<sequence length="495" mass="56511">MADSRLFELGKNCENHTDQSIVLYCCQHDKLICDACLPVSHQNCKYIISIEKAAKGVKDGAAISDLEGRISNLCQVTENIRSKRETTLVELEKNRKKIKKRVSEIKQNIIAHLDRLEAEMHKDIDSKYKICTEMVSRNRNSIQSSLDSLSTWKIDLKSLKQHTSDIYLFQVVKFLDAKIYQKELEIREIQTATVPILTYHPSEFESNITKLIQDLGRITIENVQIQMPLLDIDQQGQFLVRHERKLSLKHSFPTRQLGNEVSIYSGCFIPDDRLLLYQFMGKQLIVCKLDGSNSGMIDLDYEPFNICLYDKNHVVVSLGEKGIQIIDLTSFKLRRIIKVDGCCQGITSVKNKIWVKNRLQTLIIVDINGKVLNTIQTTFNPYQICVNQDGDVYCTDLDSNKVYVITSDGKEREIYSSPDLKGTEGVAIDDRGDVYVSGKSSNNIHRISNDRQKHDIVLTADNGIYRPTGLSYNIETKELLVINNGYKSINIYKTK</sequence>
<proteinExistence type="predicted"/>
<evidence type="ECO:0000313" key="4">
    <source>
        <dbReference type="EMBL" id="VDI42101.1"/>
    </source>
</evidence>
<dbReference type="InterPro" id="IPR011042">
    <property type="entry name" value="6-blade_b-propeller_TolB-like"/>
</dbReference>
<keyword evidence="1" id="KW-0479">Metal-binding</keyword>
<keyword evidence="2" id="KW-0175">Coiled coil</keyword>
<feature type="coiled-coil region" evidence="2">
    <location>
        <begin position="88"/>
        <end position="119"/>
    </location>
</feature>
<protein>
    <recommendedName>
        <fullName evidence="3">B box-type domain-containing protein</fullName>
    </recommendedName>
</protein>
<accession>A0A8B6F2Q4</accession>
<dbReference type="InterPro" id="IPR047153">
    <property type="entry name" value="TRIM45/56/19-like"/>
</dbReference>
<dbReference type="OrthoDB" id="6064561at2759"/>
<dbReference type="Gene3D" id="2.120.10.30">
    <property type="entry name" value="TolB, C-terminal domain"/>
    <property type="match status" value="1"/>
</dbReference>
<organism evidence="4 5">
    <name type="scientific">Mytilus galloprovincialis</name>
    <name type="common">Mediterranean mussel</name>
    <dbReference type="NCBI Taxonomy" id="29158"/>
    <lineage>
        <taxon>Eukaryota</taxon>
        <taxon>Metazoa</taxon>
        <taxon>Spiralia</taxon>
        <taxon>Lophotrochozoa</taxon>
        <taxon>Mollusca</taxon>
        <taxon>Bivalvia</taxon>
        <taxon>Autobranchia</taxon>
        <taxon>Pteriomorphia</taxon>
        <taxon>Mytilida</taxon>
        <taxon>Mytiloidea</taxon>
        <taxon>Mytilidae</taxon>
        <taxon>Mytilinae</taxon>
        <taxon>Mytilus</taxon>
    </lineage>
</organism>
<dbReference type="PANTHER" id="PTHR25462:SF296">
    <property type="entry name" value="MEIOTIC P26, ISOFORM F"/>
    <property type="match status" value="1"/>
</dbReference>
<dbReference type="GO" id="GO:0008270">
    <property type="term" value="F:zinc ion binding"/>
    <property type="evidence" value="ECO:0007669"/>
    <property type="project" value="UniProtKB-KW"/>
</dbReference>
<dbReference type="SUPFAM" id="SSF57845">
    <property type="entry name" value="B-box zinc-binding domain"/>
    <property type="match status" value="1"/>
</dbReference>
<evidence type="ECO:0000313" key="5">
    <source>
        <dbReference type="Proteomes" id="UP000596742"/>
    </source>
</evidence>
<dbReference type="EMBL" id="UYJE01005981">
    <property type="protein sequence ID" value="VDI42101.1"/>
    <property type="molecule type" value="Genomic_DNA"/>
</dbReference>
<evidence type="ECO:0000256" key="2">
    <source>
        <dbReference type="SAM" id="Coils"/>
    </source>
</evidence>
<evidence type="ECO:0000256" key="1">
    <source>
        <dbReference type="PROSITE-ProRule" id="PRU00024"/>
    </source>
</evidence>
<dbReference type="PANTHER" id="PTHR25462">
    <property type="entry name" value="BONUS, ISOFORM C-RELATED"/>
    <property type="match status" value="1"/>
</dbReference>
<keyword evidence="1" id="KW-0863">Zinc-finger</keyword>
<dbReference type="AlphaFoldDB" id="A0A8B6F2Q4"/>
<evidence type="ECO:0000259" key="3">
    <source>
        <dbReference type="PROSITE" id="PS50119"/>
    </source>
</evidence>